<comment type="caution">
    <text evidence="6">The sequence shown here is derived from an EMBL/GenBank/DDBJ whole genome shotgun (WGS) entry which is preliminary data.</text>
</comment>
<dbReference type="InterPro" id="IPR006641">
    <property type="entry name" value="YqgF/RNaseH-like_dom"/>
</dbReference>
<dbReference type="InterPro" id="IPR037027">
    <property type="entry name" value="YqgF/RNaseH-like_dom_sf"/>
</dbReference>
<feature type="domain" description="YqgF/RNase H-like" evidence="5">
    <location>
        <begin position="1"/>
        <end position="84"/>
    </location>
</feature>
<evidence type="ECO:0000256" key="1">
    <source>
        <dbReference type="ARBA" id="ARBA00022490"/>
    </source>
</evidence>
<accession>X0VFA1</accession>
<evidence type="ECO:0000256" key="2">
    <source>
        <dbReference type="ARBA" id="ARBA00022517"/>
    </source>
</evidence>
<dbReference type="SMART" id="SM00732">
    <property type="entry name" value="YqgFc"/>
    <property type="match status" value="1"/>
</dbReference>
<dbReference type="AlphaFoldDB" id="X0VFA1"/>
<keyword evidence="2" id="KW-0690">Ribosome biogenesis</keyword>
<keyword evidence="1" id="KW-0963">Cytoplasm</keyword>
<dbReference type="GO" id="GO:0016787">
    <property type="term" value="F:hydrolase activity"/>
    <property type="evidence" value="ECO:0007669"/>
    <property type="project" value="UniProtKB-KW"/>
</dbReference>
<evidence type="ECO:0000259" key="5">
    <source>
        <dbReference type="SMART" id="SM00732"/>
    </source>
</evidence>
<dbReference type="GO" id="GO:0000967">
    <property type="term" value="P:rRNA 5'-end processing"/>
    <property type="evidence" value="ECO:0007669"/>
    <property type="project" value="TreeGrafter"/>
</dbReference>
<organism evidence="6">
    <name type="scientific">marine sediment metagenome</name>
    <dbReference type="NCBI Taxonomy" id="412755"/>
    <lineage>
        <taxon>unclassified sequences</taxon>
        <taxon>metagenomes</taxon>
        <taxon>ecological metagenomes</taxon>
    </lineage>
</organism>
<reference evidence="6" key="1">
    <citation type="journal article" date="2014" name="Front. Microbiol.">
        <title>High frequency of phylogenetically diverse reductive dehalogenase-homologous genes in deep subseafloor sedimentary metagenomes.</title>
        <authorList>
            <person name="Kawai M."/>
            <person name="Futagami T."/>
            <person name="Toyoda A."/>
            <person name="Takaki Y."/>
            <person name="Nishi S."/>
            <person name="Hori S."/>
            <person name="Arai W."/>
            <person name="Tsubouchi T."/>
            <person name="Morono Y."/>
            <person name="Uchiyama I."/>
            <person name="Ito T."/>
            <person name="Fujiyama A."/>
            <person name="Inagaki F."/>
            <person name="Takami H."/>
        </authorList>
    </citation>
    <scope>NUCLEOTIDE SEQUENCE</scope>
    <source>
        <strain evidence="6">Expedition CK06-06</strain>
    </source>
</reference>
<keyword evidence="4" id="KW-0378">Hydrolase</keyword>
<dbReference type="Pfam" id="PF03652">
    <property type="entry name" value="RuvX"/>
    <property type="match status" value="1"/>
</dbReference>
<name>X0VFA1_9ZZZZ</name>
<dbReference type="PANTHER" id="PTHR33317:SF4">
    <property type="entry name" value="POLYNUCLEOTIDYL TRANSFERASE, RIBONUCLEASE H-LIKE SUPERFAMILY PROTEIN"/>
    <property type="match status" value="1"/>
</dbReference>
<dbReference type="EMBL" id="BARS01027258">
    <property type="protein sequence ID" value="GAG09922.1"/>
    <property type="molecule type" value="Genomic_DNA"/>
</dbReference>
<dbReference type="InterPro" id="IPR005227">
    <property type="entry name" value="YqgF"/>
</dbReference>
<feature type="non-terminal residue" evidence="6">
    <location>
        <position position="84"/>
    </location>
</feature>
<dbReference type="GO" id="GO:0005829">
    <property type="term" value="C:cytosol"/>
    <property type="evidence" value="ECO:0007669"/>
    <property type="project" value="TreeGrafter"/>
</dbReference>
<proteinExistence type="predicted"/>
<dbReference type="PANTHER" id="PTHR33317">
    <property type="entry name" value="POLYNUCLEOTIDYL TRANSFERASE, RIBONUCLEASE H-LIKE SUPERFAMILY PROTEIN"/>
    <property type="match status" value="1"/>
</dbReference>
<evidence type="ECO:0000313" key="6">
    <source>
        <dbReference type="EMBL" id="GAG09922.1"/>
    </source>
</evidence>
<dbReference type="SUPFAM" id="SSF53098">
    <property type="entry name" value="Ribonuclease H-like"/>
    <property type="match status" value="1"/>
</dbReference>
<protein>
    <recommendedName>
        <fullName evidence="5">YqgF/RNase H-like domain-containing protein</fullName>
    </recommendedName>
</protein>
<dbReference type="GO" id="GO:0004518">
    <property type="term" value="F:nuclease activity"/>
    <property type="evidence" value="ECO:0007669"/>
    <property type="project" value="UniProtKB-KW"/>
</dbReference>
<dbReference type="CDD" id="cd16964">
    <property type="entry name" value="YqgF"/>
    <property type="match status" value="1"/>
</dbReference>
<keyword evidence="3" id="KW-0540">Nuclease</keyword>
<sequence>MKILGVDFGEKKIGLAISEDFLAEPLGVIKAERAIKRICQEQGIEKIVVGISEGKMAETTRDFGERLKSATGLSVEYQDETLTS</sequence>
<evidence type="ECO:0000256" key="3">
    <source>
        <dbReference type="ARBA" id="ARBA00022722"/>
    </source>
</evidence>
<evidence type="ECO:0000256" key="4">
    <source>
        <dbReference type="ARBA" id="ARBA00022801"/>
    </source>
</evidence>
<dbReference type="InterPro" id="IPR012337">
    <property type="entry name" value="RNaseH-like_sf"/>
</dbReference>
<gene>
    <name evidence="6" type="ORF">S01H1_42838</name>
</gene>
<dbReference type="Gene3D" id="3.30.420.140">
    <property type="entry name" value="YqgF/RNase H-like domain"/>
    <property type="match status" value="1"/>
</dbReference>